<dbReference type="Proteomes" id="UP000568158">
    <property type="component" value="Unassembled WGS sequence"/>
</dbReference>
<dbReference type="Pfam" id="PF00153">
    <property type="entry name" value="Mito_carr"/>
    <property type="match status" value="3"/>
</dbReference>
<feature type="repeat" description="Solcar" evidence="9">
    <location>
        <begin position="97"/>
        <end position="238"/>
    </location>
</feature>
<dbReference type="PANTHER" id="PTHR45788">
    <property type="entry name" value="SUCCINATE/FUMARATE MITOCHONDRIAL TRANSPORTER-RELATED"/>
    <property type="match status" value="1"/>
</dbReference>
<evidence type="ECO:0000313" key="11">
    <source>
        <dbReference type="EMBL" id="KAF6009649.1"/>
    </source>
</evidence>
<dbReference type="Proteomes" id="UP000478008">
    <property type="component" value="Unassembled WGS sequence"/>
</dbReference>
<dbReference type="PROSITE" id="PS50920">
    <property type="entry name" value="SOLCAR"/>
    <property type="match status" value="3"/>
</dbReference>
<dbReference type="GO" id="GO:0006843">
    <property type="term" value="P:mitochondrial citrate transmembrane transport"/>
    <property type="evidence" value="ECO:0007669"/>
    <property type="project" value="TreeGrafter"/>
</dbReference>
<dbReference type="InterPro" id="IPR049563">
    <property type="entry name" value="TXTP-like"/>
</dbReference>
<dbReference type="EMBL" id="JABCYN010000030">
    <property type="protein sequence ID" value="KAF6009649.1"/>
    <property type="molecule type" value="Genomic_DNA"/>
</dbReference>
<evidence type="ECO:0000256" key="6">
    <source>
        <dbReference type="ARBA" id="ARBA00022989"/>
    </source>
</evidence>
<comment type="subcellular location">
    <subcellularLocation>
        <location evidence="1">Mitochondrion membrane</location>
        <topology evidence="1">Multi-pass membrane protein</topology>
    </subcellularLocation>
</comment>
<keyword evidence="13" id="KW-1185">Reference proteome</keyword>
<accession>A0A7D9CY71</accession>
<feature type="repeat" description="Solcar" evidence="9">
    <location>
        <begin position="246"/>
        <end position="332"/>
    </location>
</feature>
<comment type="similarity">
    <text evidence="2 10">Belongs to the mitochondrial carrier (TC 2.A.29) family.</text>
</comment>
<reference evidence="11 14" key="2">
    <citation type="journal article" date="2020" name="Appl. Microbiol. Biotechnol.">
        <title>Targeted gene deletion in Brettanomyces bruxellensis with an expression-free CRISPR-Cas9 system.</title>
        <authorList>
            <person name="Varela C."/>
            <person name="Bartel C."/>
            <person name="Onetto C."/>
            <person name="Borneman A."/>
        </authorList>
    </citation>
    <scope>NUCLEOTIDE SEQUENCE [LARGE SCALE GENOMIC DNA]</scope>
    <source>
        <strain evidence="11 14">AWRI1613</strain>
    </source>
</reference>
<evidence type="ECO:0000313" key="12">
    <source>
        <dbReference type="EMBL" id="VUG17859.1"/>
    </source>
</evidence>
<dbReference type="InterPro" id="IPR018108">
    <property type="entry name" value="MCP_transmembrane"/>
</dbReference>
<dbReference type="PANTHER" id="PTHR45788:SF5">
    <property type="entry name" value="AFR253WP"/>
    <property type="match status" value="1"/>
</dbReference>
<keyword evidence="4 9" id="KW-0812">Transmembrane</keyword>
<keyword evidence="8 9" id="KW-0472">Membrane</keyword>
<organism evidence="12 13">
    <name type="scientific">Dekkera bruxellensis</name>
    <name type="common">Brettanomyces custersii</name>
    <dbReference type="NCBI Taxonomy" id="5007"/>
    <lineage>
        <taxon>Eukaryota</taxon>
        <taxon>Fungi</taxon>
        <taxon>Dikarya</taxon>
        <taxon>Ascomycota</taxon>
        <taxon>Saccharomycotina</taxon>
        <taxon>Pichiomycetes</taxon>
        <taxon>Pichiales</taxon>
        <taxon>Pichiaceae</taxon>
        <taxon>Brettanomyces</taxon>
    </lineage>
</organism>
<dbReference type="GO" id="GO:0031966">
    <property type="term" value="C:mitochondrial membrane"/>
    <property type="evidence" value="ECO:0007669"/>
    <property type="project" value="UniProtKB-SubCell"/>
</dbReference>
<evidence type="ECO:0000256" key="3">
    <source>
        <dbReference type="ARBA" id="ARBA00022448"/>
    </source>
</evidence>
<dbReference type="GO" id="GO:0071913">
    <property type="term" value="F:citrate secondary active transmembrane transporter activity"/>
    <property type="evidence" value="ECO:0007669"/>
    <property type="project" value="TreeGrafter"/>
</dbReference>
<dbReference type="EMBL" id="CABFWN010000002">
    <property type="protein sequence ID" value="VUG17859.1"/>
    <property type="molecule type" value="Genomic_DNA"/>
</dbReference>
<name>A0A7D9CY71_DEKBR</name>
<evidence type="ECO:0000256" key="10">
    <source>
        <dbReference type="RuleBase" id="RU000488"/>
    </source>
</evidence>
<keyword evidence="7" id="KW-0496">Mitochondrion</keyword>
<evidence type="ECO:0000256" key="9">
    <source>
        <dbReference type="PROSITE-ProRule" id="PRU00282"/>
    </source>
</evidence>
<evidence type="ECO:0000256" key="1">
    <source>
        <dbReference type="ARBA" id="ARBA00004225"/>
    </source>
</evidence>
<evidence type="ECO:0000313" key="14">
    <source>
        <dbReference type="Proteomes" id="UP000568158"/>
    </source>
</evidence>
<protein>
    <submittedName>
        <fullName evidence="12">DEBR0S2_17920g1_1</fullName>
    </submittedName>
</protein>
<dbReference type="AlphaFoldDB" id="A0A7D9CY71"/>
<evidence type="ECO:0000256" key="5">
    <source>
        <dbReference type="ARBA" id="ARBA00022737"/>
    </source>
</evidence>
<dbReference type="InterPro" id="IPR023395">
    <property type="entry name" value="MCP_dom_sf"/>
</dbReference>
<reference evidence="12 13" key="1">
    <citation type="submission" date="2019-07" db="EMBL/GenBank/DDBJ databases">
        <authorList>
            <person name="Friedrich A."/>
            <person name="Schacherer J."/>
        </authorList>
    </citation>
    <scope>NUCLEOTIDE SEQUENCE [LARGE SCALE GENOMIC DNA]</scope>
</reference>
<dbReference type="OMA" id="TRMQSKY"/>
<feature type="repeat" description="Solcar" evidence="9">
    <location>
        <begin position="10"/>
        <end position="89"/>
    </location>
</feature>
<evidence type="ECO:0000256" key="8">
    <source>
        <dbReference type="ARBA" id="ARBA00023136"/>
    </source>
</evidence>
<dbReference type="Gene3D" id="1.50.40.10">
    <property type="entry name" value="Mitochondrial carrier domain"/>
    <property type="match status" value="1"/>
</dbReference>
<proteinExistence type="inferred from homology"/>
<dbReference type="SUPFAM" id="SSF103506">
    <property type="entry name" value="Mitochondrial carrier"/>
    <property type="match status" value="1"/>
</dbReference>
<evidence type="ECO:0000256" key="2">
    <source>
        <dbReference type="ARBA" id="ARBA00006375"/>
    </source>
</evidence>
<evidence type="ECO:0000256" key="7">
    <source>
        <dbReference type="ARBA" id="ARBA00023128"/>
    </source>
</evidence>
<keyword evidence="3 10" id="KW-0813">Transport</keyword>
<evidence type="ECO:0000313" key="13">
    <source>
        <dbReference type="Proteomes" id="UP000478008"/>
    </source>
</evidence>
<keyword evidence="5" id="KW-0677">Repeat</keyword>
<keyword evidence="6" id="KW-1133">Transmembrane helix</keyword>
<gene>
    <name evidence="12" type="ORF">DEBR0S2_17920G</name>
    <name evidence="11" type="ORF">HII12_003195</name>
</gene>
<evidence type="ECO:0000256" key="4">
    <source>
        <dbReference type="ARBA" id="ARBA00022692"/>
    </source>
</evidence>
<sequence>MDPLPPNDNTDLLTAMMAGATAGAVQSVATYPFEYLKTSTQIQDNALILAKPVSPLKLRPLYTGCTALAVGNALKAGTRMCLFNSFSSFMAAENGTTTAPRIVVAGMMTGFVETLWVIPFENIKTRLIENSLYKSGMKIKMDVMTDRFRRGVNSPLKTNKRASTTLAHSLEKKPISHGRLQALKYFHEHPSTTLTGAIKEIYQTQGLRGFKQGSSITILRQCLNSMVWYSTFSSLQQLLDPNRDSTSEFGLFGMGFVSSLAVVATTQPLDLLKTRMQTKNYRLLYRDVMNCAYRIFMKEGLRKFWCGWFPRLIKISVSSTLTLDCYEMSVKSINKLKTMRPFAAE</sequence>